<evidence type="ECO:0008006" key="4">
    <source>
        <dbReference type="Google" id="ProtNLM"/>
    </source>
</evidence>
<keyword evidence="1" id="KW-1133">Transmembrane helix</keyword>
<protein>
    <recommendedName>
        <fullName evidence="4">NfeD-like C-terminal domain-containing protein</fullName>
    </recommendedName>
</protein>
<feature type="transmembrane region" description="Helical" evidence="1">
    <location>
        <begin position="94"/>
        <end position="116"/>
    </location>
</feature>
<dbReference type="RefSeq" id="WP_405274428.1">
    <property type="nucleotide sequence ID" value="NZ_JBBHLI010000010.1"/>
</dbReference>
<keyword evidence="1" id="KW-0812">Transmembrane</keyword>
<feature type="transmembrane region" description="Helical" evidence="1">
    <location>
        <begin position="6"/>
        <end position="24"/>
    </location>
</feature>
<dbReference type="EMBL" id="JBBHLI010000010">
    <property type="protein sequence ID" value="MEK9502279.1"/>
    <property type="molecule type" value="Genomic_DNA"/>
</dbReference>
<dbReference type="Gene3D" id="2.40.50.140">
    <property type="entry name" value="Nucleic acid-binding proteins"/>
    <property type="match status" value="1"/>
</dbReference>
<dbReference type="Proteomes" id="UP001484239">
    <property type="component" value="Unassembled WGS sequence"/>
</dbReference>
<feature type="transmembrane region" description="Helical" evidence="1">
    <location>
        <begin position="69"/>
        <end position="88"/>
    </location>
</feature>
<organism evidence="2 3">
    <name type="scientific">Gaopeijia maritima</name>
    <dbReference type="NCBI Taxonomy" id="3119007"/>
    <lineage>
        <taxon>Bacteria</taxon>
        <taxon>Pseudomonadati</taxon>
        <taxon>Gemmatimonadota</taxon>
        <taxon>Longimicrobiia</taxon>
        <taxon>Gaopeijiales</taxon>
        <taxon>Gaopeijiaceae</taxon>
        <taxon>Gaopeijia</taxon>
    </lineage>
</organism>
<dbReference type="InterPro" id="IPR012340">
    <property type="entry name" value="NA-bd_OB-fold"/>
</dbReference>
<sequence length="205" mass="20790">MLALYLFSLIIGGGFLLLSVLGGGGEGDIDVDGGLDLDLGLDGDALDGAADLDGGPDDAASRIFSIRTVVYALFGFGATGTVLTQLGVGLITTLAFSVAGGIASGLLVSLVFHFLVKTESGEHQGDSSLVGLDGVVTLPIDEVRPGTVMVERGGRRFALRALPHSTTEGDPAAWSRVIVVDMEGGVARVAPLAADELDALGSGEH</sequence>
<keyword evidence="1" id="KW-0472">Membrane</keyword>
<proteinExistence type="predicted"/>
<accession>A0ABU9EDU6</accession>
<gene>
    <name evidence="2" type="ORF">WI372_14895</name>
</gene>
<evidence type="ECO:0000313" key="3">
    <source>
        <dbReference type="Proteomes" id="UP001484239"/>
    </source>
</evidence>
<name>A0ABU9EDU6_9BACT</name>
<keyword evidence="3" id="KW-1185">Reference proteome</keyword>
<reference evidence="2 3" key="1">
    <citation type="submission" date="2024-02" db="EMBL/GenBank/DDBJ databases">
        <title>A novel Gemmatimonadota bacterium.</title>
        <authorList>
            <person name="Du Z.-J."/>
            <person name="Ye Y.-Q."/>
        </authorList>
    </citation>
    <scope>NUCLEOTIDE SEQUENCE [LARGE SCALE GENOMIC DNA]</scope>
    <source>
        <strain evidence="2 3">DH-20</strain>
    </source>
</reference>
<evidence type="ECO:0000313" key="2">
    <source>
        <dbReference type="EMBL" id="MEK9502279.1"/>
    </source>
</evidence>
<evidence type="ECO:0000256" key="1">
    <source>
        <dbReference type="SAM" id="Phobius"/>
    </source>
</evidence>
<comment type="caution">
    <text evidence="2">The sequence shown here is derived from an EMBL/GenBank/DDBJ whole genome shotgun (WGS) entry which is preliminary data.</text>
</comment>